<dbReference type="Proteomes" id="UP000630923">
    <property type="component" value="Unassembled WGS sequence"/>
</dbReference>
<gene>
    <name evidence="2" type="ORF">GCM10017044_18070</name>
</gene>
<evidence type="ECO:0000313" key="3">
    <source>
        <dbReference type="Proteomes" id="UP000630923"/>
    </source>
</evidence>
<evidence type="ECO:0000313" key="2">
    <source>
        <dbReference type="EMBL" id="GHF23886.1"/>
    </source>
</evidence>
<comment type="caution">
    <text evidence="2">The sequence shown here is derived from an EMBL/GenBank/DDBJ whole genome shotgun (WGS) entry which is preliminary data.</text>
</comment>
<organism evidence="2 3">
    <name type="scientific">Kordiimonas sediminis</name>
    <dbReference type="NCBI Taxonomy" id="1735581"/>
    <lineage>
        <taxon>Bacteria</taxon>
        <taxon>Pseudomonadati</taxon>
        <taxon>Pseudomonadota</taxon>
        <taxon>Alphaproteobacteria</taxon>
        <taxon>Kordiimonadales</taxon>
        <taxon>Kordiimonadaceae</taxon>
        <taxon>Kordiimonas</taxon>
    </lineage>
</organism>
<sequence length="49" mass="5507">MWPGKKTSVPRYMRPNKPPDNRPFDEQYGHYQGAANGIENGDSGEDNIA</sequence>
<name>A0A919ARP5_9PROT</name>
<protein>
    <submittedName>
        <fullName evidence="2">Uncharacterized protein</fullName>
    </submittedName>
</protein>
<dbReference type="EMBL" id="BNCI01000002">
    <property type="protein sequence ID" value="GHF23886.1"/>
    <property type="molecule type" value="Genomic_DNA"/>
</dbReference>
<dbReference type="AlphaFoldDB" id="A0A919ARP5"/>
<reference evidence="2" key="2">
    <citation type="submission" date="2020-09" db="EMBL/GenBank/DDBJ databases">
        <authorList>
            <person name="Sun Q."/>
            <person name="Kim S."/>
        </authorList>
    </citation>
    <scope>NUCLEOTIDE SEQUENCE</scope>
    <source>
        <strain evidence="2">KCTC 42590</strain>
    </source>
</reference>
<evidence type="ECO:0000256" key="1">
    <source>
        <dbReference type="SAM" id="MobiDB-lite"/>
    </source>
</evidence>
<feature type="region of interest" description="Disordered" evidence="1">
    <location>
        <begin position="1"/>
        <end position="49"/>
    </location>
</feature>
<proteinExistence type="predicted"/>
<keyword evidence="3" id="KW-1185">Reference proteome</keyword>
<accession>A0A919ARP5</accession>
<feature type="compositionally biased region" description="Basic and acidic residues" evidence="1">
    <location>
        <begin position="17"/>
        <end position="28"/>
    </location>
</feature>
<reference evidence="2" key="1">
    <citation type="journal article" date="2014" name="Int. J. Syst. Evol. Microbiol.">
        <title>Complete genome sequence of Corynebacterium casei LMG S-19264T (=DSM 44701T), isolated from a smear-ripened cheese.</title>
        <authorList>
            <consortium name="US DOE Joint Genome Institute (JGI-PGF)"/>
            <person name="Walter F."/>
            <person name="Albersmeier A."/>
            <person name="Kalinowski J."/>
            <person name="Ruckert C."/>
        </authorList>
    </citation>
    <scope>NUCLEOTIDE SEQUENCE</scope>
    <source>
        <strain evidence="2">KCTC 42590</strain>
    </source>
</reference>